<evidence type="ECO:0000313" key="3">
    <source>
        <dbReference type="EMBL" id="AIF85498.1"/>
    </source>
</evidence>
<dbReference type="CDD" id="cd00293">
    <property type="entry name" value="USP-like"/>
    <property type="match status" value="1"/>
</dbReference>
<dbReference type="Pfam" id="PF00582">
    <property type="entry name" value="Usp"/>
    <property type="match status" value="1"/>
</dbReference>
<dbReference type="PRINTS" id="PR01438">
    <property type="entry name" value="UNVRSLSTRESS"/>
</dbReference>
<dbReference type="AlphaFoldDB" id="A0A075MWJ3"/>
<gene>
    <name evidence="3" type="ORF">NTE_03470</name>
</gene>
<dbReference type="PANTHER" id="PTHR46268:SF6">
    <property type="entry name" value="UNIVERSAL STRESS PROTEIN UP12"/>
    <property type="match status" value="1"/>
</dbReference>
<organism evidence="3 4">
    <name type="scientific">Candidatus Nitrososphaera evergladensis SR1</name>
    <dbReference type="NCBI Taxonomy" id="1459636"/>
    <lineage>
        <taxon>Archaea</taxon>
        <taxon>Nitrososphaerota</taxon>
        <taxon>Nitrososphaeria</taxon>
        <taxon>Nitrososphaerales</taxon>
        <taxon>Nitrososphaeraceae</taxon>
        <taxon>Nitrososphaera</taxon>
    </lineage>
</organism>
<feature type="domain" description="UspA" evidence="2">
    <location>
        <begin position="11"/>
        <end position="163"/>
    </location>
</feature>
<evidence type="ECO:0000256" key="1">
    <source>
        <dbReference type="ARBA" id="ARBA00008791"/>
    </source>
</evidence>
<dbReference type="InterPro" id="IPR006016">
    <property type="entry name" value="UspA"/>
</dbReference>
<sequence length="163" mass="17941">MRYMETKKNEIQRILVPIDGSEPAFDAASLAITIARRFDGAQLYLLHVVHIDQILRALGIHSTSESYSKVVDEQVTKARKEADKWFERISKEAEAQEGMKITNIDVKGTSLSIAGEIVDYAEKNNIDLIVIGTRGLGGFTKLLMGSVATGVVNYAPCSVLTVR</sequence>
<reference evidence="3 4" key="1">
    <citation type="journal article" date="2014" name="PLoS ONE">
        <title>Genome Sequence of Candidatus Nitrososphaera evergladensis from Group I.1b Enriched from Everglades Soil Reveals Novel Genomic Features of the Ammonia-Oxidizing Archaea.</title>
        <authorList>
            <person name="Zhalnina K.V."/>
            <person name="Dias R."/>
            <person name="Leonard M.T."/>
            <person name="Dorr de Quadros P."/>
            <person name="Camargo F.A."/>
            <person name="Drew J.C."/>
            <person name="Farmerie W.G."/>
            <person name="Daroub S.H."/>
            <person name="Triplett E.W."/>
        </authorList>
    </citation>
    <scope>NUCLEOTIDE SEQUENCE [LARGE SCALE GENOMIC DNA]</scope>
    <source>
        <strain evidence="3 4">SR1</strain>
    </source>
</reference>
<dbReference type="Gene3D" id="3.40.50.620">
    <property type="entry name" value="HUPs"/>
    <property type="match status" value="1"/>
</dbReference>
<keyword evidence="4" id="KW-1185">Reference proteome</keyword>
<dbReference type="InterPro" id="IPR006015">
    <property type="entry name" value="Universal_stress_UspA"/>
</dbReference>
<dbReference type="SUPFAM" id="SSF52402">
    <property type="entry name" value="Adenine nucleotide alpha hydrolases-like"/>
    <property type="match status" value="1"/>
</dbReference>
<name>A0A075MWJ3_9ARCH</name>
<proteinExistence type="inferred from homology"/>
<evidence type="ECO:0000259" key="2">
    <source>
        <dbReference type="Pfam" id="PF00582"/>
    </source>
</evidence>
<dbReference type="InterPro" id="IPR014729">
    <property type="entry name" value="Rossmann-like_a/b/a_fold"/>
</dbReference>
<dbReference type="STRING" id="1459636.NTE_03470"/>
<comment type="similarity">
    <text evidence="1">Belongs to the universal stress protein A family.</text>
</comment>
<dbReference type="eggNOG" id="arCOG02053">
    <property type="taxonomic scope" value="Archaea"/>
</dbReference>
<dbReference type="HOGENOM" id="CLU_049301_11_1_2"/>
<dbReference type="PANTHER" id="PTHR46268">
    <property type="entry name" value="STRESS RESPONSE PROTEIN NHAX"/>
    <property type="match status" value="1"/>
</dbReference>
<dbReference type="Proteomes" id="UP000028194">
    <property type="component" value="Chromosome"/>
</dbReference>
<dbReference type="KEGG" id="nev:NTE_03470"/>
<evidence type="ECO:0000313" key="4">
    <source>
        <dbReference type="Proteomes" id="UP000028194"/>
    </source>
</evidence>
<protein>
    <submittedName>
        <fullName evidence="3">Universal stress protein UspA-like protein</fullName>
    </submittedName>
</protein>
<dbReference type="EMBL" id="CP007174">
    <property type="protein sequence ID" value="AIF85498.1"/>
    <property type="molecule type" value="Genomic_DNA"/>
</dbReference>
<accession>A0A075MWJ3</accession>